<accession>A0A9P5SP80</accession>
<dbReference type="GO" id="GO:0007131">
    <property type="term" value="P:reciprocal meiotic recombination"/>
    <property type="evidence" value="ECO:0007669"/>
    <property type="project" value="InterPro"/>
</dbReference>
<gene>
    <name evidence="1" type="ORF">BG006_005603</name>
</gene>
<name>A0A9P5SP80_9FUNG</name>
<dbReference type="Proteomes" id="UP000696485">
    <property type="component" value="Unassembled WGS sequence"/>
</dbReference>
<sequence>MSSLSPSHDSDHDTPRLVVKSGREVLEYQRLDPASIAVSKMKAMVKGSAMGFKMYTSSSSSTPEIRKFQVKFRSIEDSARCASLLRQFIQCRNVLSTEGFDGPTVVAEASM</sequence>
<dbReference type="Pfam" id="PF03525">
    <property type="entry name" value="Meiotic_rec114"/>
    <property type="match status" value="1"/>
</dbReference>
<comment type="caution">
    <text evidence="1">The sequence shown here is derived from an EMBL/GenBank/DDBJ whole genome shotgun (WGS) entry which is preliminary data.</text>
</comment>
<dbReference type="EMBL" id="JAAAUY010000317">
    <property type="protein sequence ID" value="KAF9331523.1"/>
    <property type="molecule type" value="Genomic_DNA"/>
</dbReference>
<proteinExistence type="predicted"/>
<protein>
    <submittedName>
        <fullName evidence="1">Uncharacterized protein</fullName>
    </submittedName>
</protein>
<evidence type="ECO:0000313" key="1">
    <source>
        <dbReference type="EMBL" id="KAF9331523.1"/>
    </source>
</evidence>
<keyword evidence="2" id="KW-1185">Reference proteome</keyword>
<reference evidence="1" key="1">
    <citation type="journal article" date="2020" name="Fungal Divers.">
        <title>Resolving the Mortierellaceae phylogeny through synthesis of multi-gene phylogenetics and phylogenomics.</title>
        <authorList>
            <person name="Vandepol N."/>
            <person name="Liber J."/>
            <person name="Desiro A."/>
            <person name="Na H."/>
            <person name="Kennedy M."/>
            <person name="Barry K."/>
            <person name="Grigoriev I.V."/>
            <person name="Miller A.N."/>
            <person name="O'Donnell K."/>
            <person name="Stajich J.E."/>
            <person name="Bonito G."/>
        </authorList>
    </citation>
    <scope>NUCLEOTIDE SEQUENCE</scope>
    <source>
        <strain evidence="1">NVP1</strain>
    </source>
</reference>
<dbReference type="AlphaFoldDB" id="A0A9P5SP80"/>
<organism evidence="1 2">
    <name type="scientific">Podila minutissima</name>
    <dbReference type="NCBI Taxonomy" id="64525"/>
    <lineage>
        <taxon>Eukaryota</taxon>
        <taxon>Fungi</taxon>
        <taxon>Fungi incertae sedis</taxon>
        <taxon>Mucoromycota</taxon>
        <taxon>Mortierellomycotina</taxon>
        <taxon>Mortierellomycetes</taxon>
        <taxon>Mortierellales</taxon>
        <taxon>Mortierellaceae</taxon>
        <taxon>Podila</taxon>
    </lineage>
</organism>
<evidence type="ECO:0000313" key="2">
    <source>
        <dbReference type="Proteomes" id="UP000696485"/>
    </source>
</evidence>
<dbReference type="InterPro" id="IPR004354">
    <property type="entry name" value="Meiotic_Rec114"/>
</dbReference>